<dbReference type="NCBIfam" id="TIGR00765">
    <property type="entry name" value="yihY_not_rbn"/>
    <property type="match status" value="1"/>
</dbReference>
<feature type="transmembrane region" description="Helical" evidence="6">
    <location>
        <begin position="296"/>
        <end position="318"/>
    </location>
</feature>
<keyword evidence="3 6" id="KW-0812">Transmembrane</keyword>
<feature type="transmembrane region" description="Helical" evidence="6">
    <location>
        <begin position="259"/>
        <end position="284"/>
    </location>
</feature>
<evidence type="ECO:0000313" key="7">
    <source>
        <dbReference type="EMBL" id="TWH95147.1"/>
    </source>
</evidence>
<dbReference type="InterPro" id="IPR017039">
    <property type="entry name" value="Virul_fac_BrkB"/>
</dbReference>
<evidence type="ECO:0000256" key="2">
    <source>
        <dbReference type="ARBA" id="ARBA00022475"/>
    </source>
</evidence>
<feature type="transmembrane region" description="Helical" evidence="6">
    <location>
        <begin position="184"/>
        <end position="212"/>
    </location>
</feature>
<dbReference type="EMBL" id="VLKK01000004">
    <property type="protein sequence ID" value="TWH95147.1"/>
    <property type="molecule type" value="Genomic_DNA"/>
</dbReference>
<keyword evidence="2" id="KW-1003">Cell membrane</keyword>
<keyword evidence="5 6" id="KW-0472">Membrane</keyword>
<comment type="subcellular location">
    <subcellularLocation>
        <location evidence="1">Cell membrane</location>
        <topology evidence="1">Multi-pass membrane protein</topology>
    </subcellularLocation>
</comment>
<dbReference type="GO" id="GO:0005886">
    <property type="term" value="C:plasma membrane"/>
    <property type="evidence" value="ECO:0007669"/>
    <property type="project" value="UniProtKB-SubCell"/>
</dbReference>
<dbReference type="Proteomes" id="UP000316624">
    <property type="component" value="Unassembled WGS sequence"/>
</dbReference>
<evidence type="ECO:0000256" key="4">
    <source>
        <dbReference type="ARBA" id="ARBA00022989"/>
    </source>
</evidence>
<dbReference type="Pfam" id="PF03631">
    <property type="entry name" value="Virul_fac_BrkB"/>
    <property type="match status" value="1"/>
</dbReference>
<comment type="caution">
    <text evidence="7">The sequence shown here is derived from an EMBL/GenBank/DDBJ whole genome shotgun (WGS) entry which is preliminary data.</text>
</comment>
<evidence type="ECO:0000256" key="5">
    <source>
        <dbReference type="ARBA" id="ARBA00023136"/>
    </source>
</evidence>
<gene>
    <name evidence="7" type="ORF">IQ35_01402</name>
</gene>
<feature type="transmembrane region" description="Helical" evidence="6">
    <location>
        <begin position="224"/>
        <end position="247"/>
    </location>
</feature>
<sequence length="346" mass="36574">MCRTCSPMFGPEPAEVDGTAFPLMRLPMVEPHQTGEPMRETVAQQVHVDAPWKIPPRAWWEILKRVYVAISGNHLTLLAAGVAYYAFLSLAPLLAAVVMTYGLFGDPQLVSRHMQAIITVVPADAASLINDQLLGVVTTAKGVAGVGLAVALALAVYGATRAASAVMEALNVVYGEKEGRGLFAFYRVSMGITFSAVLIVVAGVFTATVIGLLQKLLTGWGPGVLFAIKAATWLSAGLLASAIFGLVYRFGPNRRRAQWQWLTVGSVAATLCWLGATLAVSLYVSHFGNYNETYGSLGAVVVLQLWLFVSAFVVLLGAQINAEAERQTSADTSVAQASAEAGATAA</sequence>
<keyword evidence="8" id="KW-1185">Reference proteome</keyword>
<keyword evidence="4 6" id="KW-1133">Transmembrane helix</keyword>
<feature type="transmembrane region" description="Helical" evidence="6">
    <location>
        <begin position="143"/>
        <end position="163"/>
    </location>
</feature>
<name>A0A562KIE5_SPHWJ</name>
<feature type="transmembrane region" description="Helical" evidence="6">
    <location>
        <begin position="82"/>
        <end position="104"/>
    </location>
</feature>
<evidence type="ECO:0000313" key="8">
    <source>
        <dbReference type="Proteomes" id="UP000316624"/>
    </source>
</evidence>
<evidence type="ECO:0000256" key="3">
    <source>
        <dbReference type="ARBA" id="ARBA00022692"/>
    </source>
</evidence>
<evidence type="ECO:0000256" key="1">
    <source>
        <dbReference type="ARBA" id="ARBA00004651"/>
    </source>
</evidence>
<reference evidence="7 8" key="1">
    <citation type="journal article" date="2015" name="Stand. Genomic Sci.">
        <title>Genomic Encyclopedia of Bacterial and Archaeal Type Strains, Phase III: the genomes of soil and plant-associated and newly described type strains.</title>
        <authorList>
            <person name="Whitman W.B."/>
            <person name="Woyke T."/>
            <person name="Klenk H.P."/>
            <person name="Zhou Y."/>
            <person name="Lilburn T.G."/>
            <person name="Beck B.J."/>
            <person name="De Vos P."/>
            <person name="Vandamme P."/>
            <person name="Eisen J.A."/>
            <person name="Garrity G."/>
            <person name="Hugenholtz P."/>
            <person name="Kyrpides N.C."/>
        </authorList>
    </citation>
    <scope>NUCLEOTIDE SEQUENCE [LARGE SCALE GENOMIC DNA]</scope>
    <source>
        <strain evidence="7 8">CGMCC 1.7748</strain>
    </source>
</reference>
<proteinExistence type="predicted"/>
<protein>
    <submittedName>
        <fullName evidence="7">Membrane protein</fullName>
    </submittedName>
</protein>
<organism evidence="7 8">
    <name type="scientific">Sphingobium wenxiniae (strain DSM 21828 / CGMCC 1.7748 / JZ-1)</name>
    <dbReference type="NCBI Taxonomy" id="595605"/>
    <lineage>
        <taxon>Bacteria</taxon>
        <taxon>Pseudomonadati</taxon>
        <taxon>Pseudomonadota</taxon>
        <taxon>Alphaproteobacteria</taxon>
        <taxon>Sphingomonadales</taxon>
        <taxon>Sphingomonadaceae</taxon>
        <taxon>Sphingobium</taxon>
    </lineage>
</organism>
<dbReference type="PANTHER" id="PTHR30213">
    <property type="entry name" value="INNER MEMBRANE PROTEIN YHJD"/>
    <property type="match status" value="1"/>
</dbReference>
<accession>A0A562KIE5</accession>
<dbReference type="AlphaFoldDB" id="A0A562KIE5"/>
<dbReference type="PIRSF" id="PIRSF035875">
    <property type="entry name" value="RNase_BN"/>
    <property type="match status" value="1"/>
</dbReference>
<evidence type="ECO:0000256" key="6">
    <source>
        <dbReference type="SAM" id="Phobius"/>
    </source>
</evidence>
<dbReference type="PANTHER" id="PTHR30213:SF0">
    <property type="entry name" value="UPF0761 MEMBRANE PROTEIN YIHY"/>
    <property type="match status" value="1"/>
</dbReference>